<feature type="region of interest" description="Disordered" evidence="25">
    <location>
        <begin position="1385"/>
        <end position="1423"/>
    </location>
</feature>
<dbReference type="InterPro" id="IPR001375">
    <property type="entry name" value="Peptidase_S9_cat"/>
</dbReference>
<feature type="domain" description="Peptidase S9A N-terminal" evidence="28">
    <location>
        <begin position="103"/>
        <end position="518"/>
    </location>
</feature>
<dbReference type="GO" id="GO:0005829">
    <property type="term" value="C:cytosol"/>
    <property type="evidence" value="ECO:0007669"/>
    <property type="project" value="TreeGrafter"/>
</dbReference>
<evidence type="ECO:0000256" key="14">
    <source>
        <dbReference type="ARBA" id="ARBA00022670"/>
    </source>
</evidence>
<evidence type="ECO:0000256" key="15">
    <source>
        <dbReference type="ARBA" id="ARBA00022692"/>
    </source>
</evidence>
<dbReference type="FunFam" id="3.40.50.1820:FF:000275">
    <property type="entry name" value="Prolyl endopeptidase"/>
    <property type="match status" value="1"/>
</dbReference>
<comment type="catalytic activity">
    <reaction evidence="1">
        <text>Hydrolysis of Pro-|-Xaa &gt;&gt; Ala-|-Xaa in oligopeptides.</text>
        <dbReference type="EC" id="3.4.21.26"/>
    </reaction>
</comment>
<dbReference type="Pfam" id="PF00326">
    <property type="entry name" value="Peptidase_S9"/>
    <property type="match status" value="1"/>
</dbReference>
<protein>
    <recommendedName>
        <fullName evidence="9">Prolyl endopeptidase</fullName>
        <ecNumber evidence="8">3.4.21.26</ecNumber>
    </recommendedName>
    <alternativeName>
        <fullName evidence="24">Post-proline cleaving enzyme</fullName>
    </alternativeName>
</protein>
<accession>A0AAW1CC27</accession>
<dbReference type="PANTHER" id="PTHR42881:SF2">
    <property type="entry name" value="PROLYL ENDOPEPTIDASE"/>
    <property type="match status" value="1"/>
</dbReference>
<dbReference type="Gene3D" id="2.130.10.120">
    <property type="entry name" value="Prolyl oligopeptidase, N-terminal domain"/>
    <property type="match status" value="1"/>
</dbReference>
<evidence type="ECO:0000256" key="2">
    <source>
        <dbReference type="ARBA" id="ARBA00004124"/>
    </source>
</evidence>
<dbReference type="FunFam" id="3.40.50.1820:FF:000005">
    <property type="entry name" value="Prolyl endopeptidase"/>
    <property type="match status" value="1"/>
</dbReference>
<dbReference type="Proteomes" id="UP001474421">
    <property type="component" value="Unassembled WGS sequence"/>
</dbReference>
<keyword evidence="15 26" id="KW-0812">Transmembrane</keyword>
<evidence type="ECO:0000256" key="20">
    <source>
        <dbReference type="ARBA" id="ARBA00022989"/>
    </source>
</evidence>
<keyword evidence="20 26" id="KW-1133">Transmembrane helix</keyword>
<evidence type="ECO:0000256" key="24">
    <source>
        <dbReference type="ARBA" id="ARBA00029698"/>
    </source>
</evidence>
<comment type="caution">
    <text evidence="30">The sequence shown here is derived from an EMBL/GenBank/DDBJ whole genome shotgun (WGS) entry which is preliminary data.</text>
</comment>
<evidence type="ECO:0000256" key="11">
    <source>
        <dbReference type="ARBA" id="ARBA00022473"/>
    </source>
</evidence>
<keyword evidence="14" id="KW-0645">Protease</keyword>
<evidence type="ECO:0000256" key="23">
    <source>
        <dbReference type="ARBA" id="ARBA00023180"/>
    </source>
</evidence>
<keyword evidence="23" id="KW-0325">Glycoprotein</keyword>
<feature type="transmembrane region" description="Helical" evidence="26">
    <location>
        <begin position="1160"/>
        <end position="1180"/>
    </location>
</feature>
<dbReference type="PRINTS" id="PR00862">
    <property type="entry name" value="PROLIGOPTASE"/>
</dbReference>
<dbReference type="GO" id="GO:0007155">
    <property type="term" value="P:cell adhesion"/>
    <property type="evidence" value="ECO:0007669"/>
    <property type="project" value="UniProtKB-KW"/>
</dbReference>
<evidence type="ECO:0000256" key="19">
    <source>
        <dbReference type="ARBA" id="ARBA00022949"/>
    </source>
</evidence>
<dbReference type="Pfam" id="PF04831">
    <property type="entry name" value="POPDC1-3"/>
    <property type="match status" value="1"/>
</dbReference>
<comment type="subcellular location">
    <subcellularLocation>
        <location evidence="4">Cell junction</location>
        <location evidence="4">Tight junction</location>
    </subcellularLocation>
    <subcellularLocation>
        <location evidence="5">Cytoplasm</location>
    </subcellularLocation>
    <subcellularLocation>
        <location evidence="2">Lateral cell membrane</location>
    </subcellularLocation>
    <subcellularLocation>
        <location evidence="3">Membrane</location>
        <topology evidence="3">Multi-pass membrane protein</topology>
    </subcellularLocation>
</comment>
<dbReference type="GO" id="GO:0016328">
    <property type="term" value="C:lateral plasma membrane"/>
    <property type="evidence" value="ECO:0007669"/>
    <property type="project" value="UniProtKB-SubCell"/>
</dbReference>
<dbReference type="EC" id="3.4.21.26" evidence="8"/>
<evidence type="ECO:0000256" key="13">
    <source>
        <dbReference type="ARBA" id="ARBA00022490"/>
    </source>
</evidence>
<reference evidence="30 31" key="1">
    <citation type="journal article" date="2024" name="Proc. Natl. Acad. Sci. U.S.A.">
        <title>The genetic regulatory architecture and epigenomic basis for age-related changes in rattlesnake venom.</title>
        <authorList>
            <person name="Hogan M.P."/>
            <person name="Holding M.L."/>
            <person name="Nystrom G.S."/>
            <person name="Colston T.J."/>
            <person name="Bartlett D.A."/>
            <person name="Mason A.J."/>
            <person name="Ellsworth S.A."/>
            <person name="Rautsaw R.M."/>
            <person name="Lawrence K.C."/>
            <person name="Strickland J.L."/>
            <person name="He B."/>
            <person name="Fraser P."/>
            <person name="Margres M.J."/>
            <person name="Gilbert D.M."/>
            <person name="Gibbs H.L."/>
            <person name="Parkinson C.L."/>
            <person name="Rokyta D.R."/>
        </authorList>
    </citation>
    <scope>NUCLEOTIDE SEQUENCE [LARGE SCALE GENOMIC DNA]</scope>
    <source>
        <strain evidence="30">DRR0105</strain>
    </source>
</reference>
<evidence type="ECO:0000256" key="10">
    <source>
        <dbReference type="ARBA" id="ARBA00022427"/>
    </source>
</evidence>
<gene>
    <name evidence="30" type="ORF">NXF25_002631</name>
</gene>
<dbReference type="InterPro" id="IPR002470">
    <property type="entry name" value="Peptidase_S9A"/>
</dbReference>
<proteinExistence type="inferred from homology"/>
<evidence type="ECO:0000259" key="29">
    <source>
        <dbReference type="Pfam" id="PF04831"/>
    </source>
</evidence>
<sequence length="1423" mass="161538">MQTTHPLQPVQTASFAFGPFVGLSFALGWANPSPAEAETELSLAAAVESLHACLRLQKRGAFLCPDLPGSTSSFFPPLCHPHRRGACRLLLLSLNSMQAFQYPEVFRDETSVDDYHGCKIHDPYNWLEDPDSEPTKAFVEAQNKITVPFLEQCSVRGLFKERMTELYDYPKYSCHFKKGKRYFHFYNSGLQNQRVLYVQDSLDTDGRVFLDPNKLSDDGTVALRGFAFSEDGEYFAYGLSSSGSDWVTIKFMKVDSAEELPDTLEMVKFSCMAWTHDGRGMFYNSYPKNDGKSDGTETSTNLHQKLYYHVLGTDQSKDVLCAEFPHEPKWMGGVEVSDDGQYALLSIREGCDPVNRLWYCKLLKESSNITGLLQWVKLIDNFDAEYEYVTNEGTIFTFKTNRHAPNYRLINIDFTEPEESKWKVLIPEHGKDVLEWVACVRSNFLVLCYLHDVKNVLQLHDLSTGAHLKTLPLDVGSIVGYSGQKKDSEIFYQFTSFLSPGIIYHCDLTKEELEPRVFREITVKGFDPSAYQTVQVFYPSKDGIKIPMFIIHKKGIKLDGSHPAFLYGYGGFNISITPSYSVSRLIFIRHLGGILAVANIRGGGEYGETWHKGGILANKQNCFDDFQCAAEYLAQEGYTSHKKLTINGGSNGGLLVAACANQRPDLFACVIAQVGVMDMLKFHKFTIGHAWTTDFGCSDYKEQFDWLIKYSPLHNIKVPEGDGVQYPAVLLLTADHDDRVVPLHSLKFIASLQYTVQLIFLMETLRRLRLSGGGETRAPPRYSAGKLRAKESWRRQTEKMLKKIVLCCGEEVITLEKEHCYAMQGKTPIDKLSLLLSGRIRVTVDGEFLHYIFPLQFLDSPEWDSLRPTEDGIFQVTLTAETDCHYVTWRRKKLYLLFAKHRFISRLFSILIGNDIADKLYALNDRAFNPTVASELSLTFRIVSGAAGHHQPSPPPPNTHTRRAVKSHRPAAELLRGWDGKSKVYPKKERLRASPRYSFLRAANVGRELAPPASYWWRLLDAYFSQNLRSADGERFLQAPLAGAAEPQGAPKLWRRRLAAATPSGYFKMNAVEASSITITPLNFSLDFKNATSVPLNETVCENWREIHHLVFHMANICFAVGLAIPTTFNLHMIVLRAMLTMGCVLFIIWAALFRCAVDMVIWNAVFLVVNLLHFIYLLYKRRPIKINKELSSLYKRMFEPLHVPPELFQRLTGQFCNIQSLKTGQAYAAEDKTSVDDRLSILLKGKMKVSYRGHFLHNIYPCAFIDSPEYRSTQMNRGEKFQVSITADDNCKFLCWSRERLVYFLESEPFLFEIFKYLIGKDITNKLYSLNDPTLSDKTSQKIDRQPSLCSQLSVMQMRNSMASSSDSEDGLQHFLRGTSTASTLRQPSPYLRTSAKMKPIEESVEDDVFEGPSATPFKGHE</sequence>
<dbReference type="GO" id="GO:0006508">
    <property type="term" value="P:proteolysis"/>
    <property type="evidence" value="ECO:0007669"/>
    <property type="project" value="UniProtKB-KW"/>
</dbReference>
<keyword evidence="11" id="KW-0217">Developmental protein</keyword>
<evidence type="ECO:0000313" key="30">
    <source>
        <dbReference type="EMBL" id="KAK9411456.1"/>
    </source>
</evidence>
<evidence type="ECO:0000256" key="1">
    <source>
        <dbReference type="ARBA" id="ARBA00001070"/>
    </source>
</evidence>
<name>A0AAW1CC27_CROAD</name>
<evidence type="ECO:0000256" key="5">
    <source>
        <dbReference type="ARBA" id="ARBA00004496"/>
    </source>
</evidence>
<evidence type="ECO:0000256" key="26">
    <source>
        <dbReference type="SAM" id="Phobius"/>
    </source>
</evidence>
<evidence type="ECO:0000256" key="3">
    <source>
        <dbReference type="ARBA" id="ARBA00004141"/>
    </source>
</evidence>
<dbReference type="Gene3D" id="3.40.50.1820">
    <property type="entry name" value="alpha/beta hydrolase"/>
    <property type="match status" value="1"/>
</dbReference>
<dbReference type="PANTHER" id="PTHR42881">
    <property type="entry name" value="PROLYL ENDOPEPTIDASE"/>
    <property type="match status" value="1"/>
</dbReference>
<keyword evidence="22 26" id="KW-0472">Membrane</keyword>
<dbReference type="GO" id="GO:0005923">
    <property type="term" value="C:bicellular tight junction"/>
    <property type="evidence" value="ECO:0007669"/>
    <property type="project" value="UniProtKB-SubCell"/>
</dbReference>
<dbReference type="SUPFAM" id="SSF50993">
    <property type="entry name" value="Peptidase/esterase 'gauge' domain"/>
    <property type="match status" value="1"/>
</dbReference>
<evidence type="ECO:0000256" key="22">
    <source>
        <dbReference type="ARBA" id="ARBA00023136"/>
    </source>
</evidence>
<feature type="region of interest" description="Disordered" evidence="25">
    <location>
        <begin position="947"/>
        <end position="966"/>
    </location>
</feature>
<dbReference type="PROSITE" id="PS00708">
    <property type="entry name" value="PRO_ENDOPEP_SER"/>
    <property type="match status" value="1"/>
</dbReference>
<keyword evidence="21" id="KW-0007">Acetylation</keyword>
<evidence type="ECO:0000259" key="28">
    <source>
        <dbReference type="Pfam" id="PF02897"/>
    </source>
</evidence>
<keyword evidence="18" id="KW-0130">Cell adhesion</keyword>
<evidence type="ECO:0000256" key="25">
    <source>
        <dbReference type="SAM" id="MobiDB-lite"/>
    </source>
</evidence>
<organism evidence="30 31">
    <name type="scientific">Crotalus adamanteus</name>
    <name type="common">Eastern diamondback rattlesnake</name>
    <dbReference type="NCBI Taxonomy" id="8729"/>
    <lineage>
        <taxon>Eukaryota</taxon>
        <taxon>Metazoa</taxon>
        <taxon>Chordata</taxon>
        <taxon>Craniata</taxon>
        <taxon>Vertebrata</taxon>
        <taxon>Euteleostomi</taxon>
        <taxon>Lepidosauria</taxon>
        <taxon>Squamata</taxon>
        <taxon>Bifurcata</taxon>
        <taxon>Unidentata</taxon>
        <taxon>Episquamata</taxon>
        <taxon>Toxicofera</taxon>
        <taxon>Serpentes</taxon>
        <taxon>Colubroidea</taxon>
        <taxon>Viperidae</taxon>
        <taxon>Crotalinae</taxon>
        <taxon>Crotalus</taxon>
    </lineage>
</organism>
<dbReference type="InterPro" id="IPR029058">
    <property type="entry name" value="AB_hydrolase_fold"/>
</dbReference>
<evidence type="ECO:0000256" key="6">
    <source>
        <dbReference type="ARBA" id="ARBA00005228"/>
    </source>
</evidence>
<evidence type="ECO:0000256" key="8">
    <source>
        <dbReference type="ARBA" id="ARBA00011897"/>
    </source>
</evidence>
<dbReference type="Pfam" id="PF02897">
    <property type="entry name" value="Peptidase_S9_N"/>
    <property type="match status" value="1"/>
</dbReference>
<comment type="similarity">
    <text evidence="6">Belongs to the peptidase S9A family.</text>
</comment>
<evidence type="ECO:0000259" key="27">
    <source>
        <dbReference type="Pfam" id="PF00326"/>
    </source>
</evidence>
<evidence type="ECO:0000256" key="12">
    <source>
        <dbReference type="ARBA" id="ARBA00022475"/>
    </source>
</evidence>
<feature type="domain" description="POPDC1-3" evidence="29">
    <location>
        <begin position="1108"/>
        <end position="1333"/>
    </location>
</feature>
<dbReference type="InterPro" id="IPR055272">
    <property type="entry name" value="POPDC1-3_dom"/>
</dbReference>
<keyword evidence="10" id="KW-0796">Tight junction</keyword>
<dbReference type="GO" id="GO:0070012">
    <property type="term" value="F:oligopeptidase activity"/>
    <property type="evidence" value="ECO:0007669"/>
    <property type="project" value="TreeGrafter"/>
</dbReference>
<evidence type="ECO:0000256" key="4">
    <source>
        <dbReference type="ARBA" id="ARBA00004435"/>
    </source>
</evidence>
<evidence type="ECO:0000313" key="31">
    <source>
        <dbReference type="Proteomes" id="UP001474421"/>
    </source>
</evidence>
<dbReference type="InterPro" id="IPR002471">
    <property type="entry name" value="Pept_S9_AS"/>
</dbReference>
<feature type="domain" description="Peptidase S9 prolyl oligopeptidase catalytic" evidence="27">
    <location>
        <begin position="579"/>
        <end position="762"/>
    </location>
</feature>
<keyword evidence="31" id="KW-1185">Reference proteome</keyword>
<keyword evidence="16" id="KW-0378">Hydrolase</keyword>
<comment type="similarity">
    <text evidence="7">Belongs to the popeye family.</text>
</comment>
<dbReference type="FunFam" id="2.60.120.10:FF:000166">
    <property type="entry name" value="blood vessel epicardial substance isoform X1"/>
    <property type="match status" value="1"/>
</dbReference>
<dbReference type="SUPFAM" id="SSF53474">
    <property type="entry name" value="alpha/beta-Hydrolases"/>
    <property type="match status" value="1"/>
</dbReference>
<dbReference type="FunFam" id="2.130.10.120:FF:000001">
    <property type="entry name" value="Prolyl endopeptidase"/>
    <property type="match status" value="1"/>
</dbReference>
<dbReference type="GO" id="GO:0004252">
    <property type="term" value="F:serine-type endopeptidase activity"/>
    <property type="evidence" value="ECO:0007669"/>
    <property type="project" value="UniProtKB-EC"/>
</dbReference>
<dbReference type="EMBL" id="JAOTOJ010000001">
    <property type="protein sequence ID" value="KAK9411456.1"/>
    <property type="molecule type" value="Genomic_DNA"/>
</dbReference>
<keyword evidence="12" id="KW-1003">Cell membrane</keyword>
<dbReference type="InterPro" id="IPR051167">
    <property type="entry name" value="Prolyl_oligopep/macrocyclase"/>
</dbReference>
<feature type="transmembrane region" description="Helical" evidence="26">
    <location>
        <begin position="1134"/>
        <end position="1154"/>
    </location>
</feature>
<evidence type="ECO:0000256" key="18">
    <source>
        <dbReference type="ARBA" id="ARBA00022889"/>
    </source>
</evidence>
<keyword evidence="13" id="KW-0963">Cytoplasm</keyword>
<evidence type="ECO:0000256" key="17">
    <source>
        <dbReference type="ARBA" id="ARBA00022825"/>
    </source>
</evidence>
<evidence type="ECO:0000256" key="9">
    <source>
        <dbReference type="ARBA" id="ARBA00016310"/>
    </source>
</evidence>
<keyword evidence="17" id="KW-0720">Serine protease</keyword>
<evidence type="ECO:0000256" key="7">
    <source>
        <dbReference type="ARBA" id="ARBA00007146"/>
    </source>
</evidence>
<evidence type="ECO:0000256" key="16">
    <source>
        <dbReference type="ARBA" id="ARBA00022801"/>
    </source>
</evidence>
<keyword evidence="19" id="KW-0965">Cell junction</keyword>
<dbReference type="InterPro" id="IPR023302">
    <property type="entry name" value="Pept_S9A_N"/>
</dbReference>
<evidence type="ECO:0000256" key="21">
    <source>
        <dbReference type="ARBA" id="ARBA00022990"/>
    </source>
</evidence>